<dbReference type="FunCoup" id="A0A8V0YYX9">
    <property type="interactions" value="15"/>
</dbReference>
<keyword evidence="10 12" id="KW-0472">Membrane</keyword>
<sequence>HSRSSWTGLRAPGQAVAVSDQCRGVGQDVATALSKQTWVDQQYKGMIYCFLCVPREQGFFSFWHGHLSNGILTSKVDKQFWIKFLSNLASVRATGATSQRLEYPLDFGQTLLPTERGDCTVKIAMADGLPGLYQSFGISVQGVTVYQITYYGCYNTIKGLLPNPKTPFKVRLEGVLASLIWWGTTSSQQEVGTGGSLRSLPTQVRTSYGVSNCHVNNNKHASITAFFKNTCEEITTDIFPLQLISFCYLDKHIICSETR</sequence>
<evidence type="ECO:0000256" key="6">
    <source>
        <dbReference type="ARBA" id="ARBA00022737"/>
    </source>
</evidence>
<dbReference type="GO" id="GO:0005743">
    <property type="term" value="C:mitochondrial inner membrane"/>
    <property type="evidence" value="ECO:0007669"/>
    <property type="project" value="UniProtKB-SubCell"/>
</dbReference>
<dbReference type="GeneTree" id="ENSGT00940000160648"/>
<reference evidence="15" key="2">
    <citation type="submission" date="2025-08" db="UniProtKB">
        <authorList>
            <consortium name="Ensembl"/>
        </authorList>
    </citation>
    <scope>IDENTIFICATION</scope>
    <source>
        <strain evidence="15">broiler</strain>
    </source>
</reference>
<dbReference type="PANTHER" id="PTHR45635">
    <property type="entry name" value="ADP,ATP CARRIER PROTEIN 1-RELATED-RELATED"/>
    <property type="match status" value="1"/>
</dbReference>
<evidence type="ECO:0000256" key="1">
    <source>
        <dbReference type="ARBA" id="ARBA00004448"/>
    </source>
</evidence>
<comment type="subcellular location">
    <subcellularLocation>
        <location evidence="14">Membrane</location>
        <topology evidence="14">Multi-pass membrane protein</topology>
    </subcellularLocation>
    <subcellularLocation>
        <location evidence="1">Mitochondrion inner membrane</location>
        <topology evidence="1">Multi-pass membrane protein</topology>
    </subcellularLocation>
</comment>
<evidence type="ECO:0000256" key="3">
    <source>
        <dbReference type="ARBA" id="ARBA00022448"/>
    </source>
</evidence>
<comment type="similarity">
    <text evidence="2 13">Belongs to the mitochondrial carrier (TC 2.A.29) family.</text>
</comment>
<evidence type="ECO:0000256" key="12">
    <source>
        <dbReference type="PROSITE-ProRule" id="PRU00282"/>
    </source>
</evidence>
<evidence type="ECO:0000313" key="16">
    <source>
        <dbReference type="Proteomes" id="UP000000539"/>
    </source>
</evidence>
<keyword evidence="8" id="KW-1133">Transmembrane helix</keyword>
<dbReference type="GO" id="GO:0005471">
    <property type="term" value="F:ATP:ADP antiporter activity"/>
    <property type="evidence" value="ECO:0007669"/>
    <property type="project" value="UniProtKB-UniRule"/>
</dbReference>
<dbReference type="AlphaFoldDB" id="A0A8V0YYX9"/>
<dbReference type="GO" id="GO:1990544">
    <property type="term" value="P:mitochondrial ATP transmembrane transport"/>
    <property type="evidence" value="ECO:0007669"/>
    <property type="project" value="InterPro"/>
</dbReference>
<evidence type="ECO:0000256" key="4">
    <source>
        <dbReference type="ARBA" id="ARBA00022449"/>
    </source>
</evidence>
<dbReference type="Proteomes" id="UP000000539">
    <property type="component" value="Chromosome 4"/>
</dbReference>
<evidence type="ECO:0000313" key="15">
    <source>
        <dbReference type="Ensembl" id="ENSGALP00010023853.1"/>
    </source>
</evidence>
<evidence type="ECO:0000256" key="10">
    <source>
        <dbReference type="ARBA" id="ARBA00023136"/>
    </source>
</evidence>
<name>A0A8V0YYX9_CHICK</name>
<reference evidence="15" key="3">
    <citation type="submission" date="2025-09" db="UniProtKB">
        <authorList>
            <consortium name="Ensembl"/>
        </authorList>
    </citation>
    <scope>IDENTIFICATION</scope>
    <source>
        <strain evidence="15">broiler</strain>
    </source>
</reference>
<evidence type="ECO:0000256" key="13">
    <source>
        <dbReference type="RuleBase" id="RU000488"/>
    </source>
</evidence>
<evidence type="ECO:0000256" key="8">
    <source>
        <dbReference type="ARBA" id="ARBA00022989"/>
    </source>
</evidence>
<keyword evidence="3 13" id="KW-0813">Transport</keyword>
<dbReference type="Ensembl" id="ENSGALT00010040889.1">
    <property type="protein sequence ID" value="ENSGALP00010023853.1"/>
    <property type="gene ID" value="ENSGALG00010016933.1"/>
</dbReference>
<reference evidence="15" key="1">
    <citation type="submission" date="2020-11" db="EMBL/GenBank/DDBJ databases">
        <title>Gallus gallus (Chicken) genome, bGalGal1, GRCg7b, maternal haplotype autosomes + Z &amp; W.</title>
        <authorList>
            <person name="Warren W."/>
            <person name="Formenti G."/>
            <person name="Fedrigo O."/>
            <person name="Haase B."/>
            <person name="Mountcastle J."/>
            <person name="Balacco J."/>
            <person name="Tracey A."/>
            <person name="Schneider V."/>
            <person name="Okimoto R."/>
            <person name="Cheng H."/>
            <person name="Hawken R."/>
            <person name="Howe K."/>
            <person name="Jarvis E.D."/>
        </authorList>
    </citation>
    <scope>NUCLEOTIDE SEQUENCE [LARGE SCALE GENOMIC DNA]</scope>
    <source>
        <strain evidence="15">Broiler</strain>
    </source>
</reference>
<dbReference type="GO" id="GO:0140021">
    <property type="term" value="P:mitochondrial ADP transmembrane transport"/>
    <property type="evidence" value="ECO:0007669"/>
    <property type="project" value="InterPro"/>
</dbReference>
<evidence type="ECO:0000256" key="14">
    <source>
        <dbReference type="RuleBase" id="RU368008"/>
    </source>
</evidence>
<evidence type="ECO:0000256" key="9">
    <source>
        <dbReference type="ARBA" id="ARBA00023128"/>
    </source>
</evidence>
<keyword evidence="16" id="KW-1185">Reference proteome</keyword>
<comment type="subunit">
    <text evidence="14">Monomer.</text>
</comment>
<comment type="function">
    <text evidence="14">Catalyzes the exchange of ADP and ATP across the membrane.</text>
</comment>
<comment type="catalytic activity">
    <reaction evidence="11">
        <text>ADP(in) + ATP(out) = ADP(out) + ATP(in)</text>
        <dbReference type="Rhea" id="RHEA:34999"/>
        <dbReference type="ChEBI" id="CHEBI:30616"/>
        <dbReference type="ChEBI" id="CHEBI:456216"/>
    </reaction>
    <physiologicalReaction direction="left-to-right" evidence="11">
        <dbReference type="Rhea" id="RHEA:35000"/>
    </physiologicalReaction>
</comment>
<keyword evidence="5 12" id="KW-0812">Transmembrane</keyword>
<accession>A0A8V0YYX9</accession>
<keyword evidence="7" id="KW-0999">Mitochondrion inner membrane</keyword>
<feature type="repeat" description="Solcar" evidence="12">
    <location>
        <begin position="82"/>
        <end position="160"/>
    </location>
</feature>
<dbReference type="Pfam" id="PF00153">
    <property type="entry name" value="Mito_carr"/>
    <property type="match status" value="1"/>
</dbReference>
<dbReference type="InterPro" id="IPR018108">
    <property type="entry name" value="MCP_transmembrane"/>
</dbReference>
<dbReference type="SUPFAM" id="SSF103506">
    <property type="entry name" value="Mitochondrial carrier"/>
    <property type="match status" value="1"/>
</dbReference>
<dbReference type="InterPro" id="IPR023395">
    <property type="entry name" value="MCP_dom_sf"/>
</dbReference>
<keyword evidence="9" id="KW-0496">Mitochondrion</keyword>
<organism evidence="15 16">
    <name type="scientific">Gallus gallus</name>
    <name type="common">Chicken</name>
    <dbReference type="NCBI Taxonomy" id="9031"/>
    <lineage>
        <taxon>Eukaryota</taxon>
        <taxon>Metazoa</taxon>
        <taxon>Chordata</taxon>
        <taxon>Craniata</taxon>
        <taxon>Vertebrata</taxon>
        <taxon>Euteleostomi</taxon>
        <taxon>Archelosauria</taxon>
        <taxon>Archosauria</taxon>
        <taxon>Dinosauria</taxon>
        <taxon>Saurischia</taxon>
        <taxon>Theropoda</taxon>
        <taxon>Coelurosauria</taxon>
        <taxon>Aves</taxon>
        <taxon>Neognathae</taxon>
        <taxon>Galloanserae</taxon>
        <taxon>Galliformes</taxon>
        <taxon>Phasianidae</taxon>
        <taxon>Phasianinae</taxon>
        <taxon>Gallus</taxon>
    </lineage>
</organism>
<dbReference type="PROSITE" id="PS50920">
    <property type="entry name" value="SOLCAR"/>
    <property type="match status" value="1"/>
</dbReference>
<evidence type="ECO:0000256" key="5">
    <source>
        <dbReference type="ARBA" id="ARBA00022692"/>
    </source>
</evidence>
<dbReference type="Gene3D" id="1.50.40.10">
    <property type="entry name" value="Mitochondrial carrier domain"/>
    <property type="match status" value="1"/>
</dbReference>
<keyword evidence="4" id="KW-0050">Antiport</keyword>
<proteinExistence type="inferred from homology"/>
<dbReference type="InterPro" id="IPR002113">
    <property type="entry name" value="ADT_euk_type"/>
</dbReference>
<evidence type="ECO:0000256" key="2">
    <source>
        <dbReference type="ARBA" id="ARBA00006375"/>
    </source>
</evidence>
<evidence type="ECO:0000256" key="7">
    <source>
        <dbReference type="ARBA" id="ARBA00022792"/>
    </source>
</evidence>
<evidence type="ECO:0000256" key="11">
    <source>
        <dbReference type="ARBA" id="ARBA00024143"/>
    </source>
</evidence>
<dbReference type="GO" id="GO:1901029">
    <property type="term" value="P:negative regulation of mitochondrial outer membrane permeabilization involved in apoptotic signaling pathway"/>
    <property type="evidence" value="ECO:0000318"/>
    <property type="project" value="GO_Central"/>
</dbReference>
<keyword evidence="6" id="KW-0677">Repeat</keyword>
<protein>
    <recommendedName>
        <fullName evidence="14">ADP/ATP translocase</fullName>
    </recommendedName>
    <alternativeName>
        <fullName evidence="14">ADP,ATP carrier protein</fullName>
    </alternativeName>
</protein>
<dbReference type="PANTHER" id="PTHR45635:SF14">
    <property type="entry name" value="ADP_ATP TRANSLOCASE"/>
    <property type="match status" value="1"/>
</dbReference>